<dbReference type="EMBL" id="JADBJN010000004">
    <property type="protein sequence ID" value="KAG5666461.1"/>
    <property type="molecule type" value="Genomic_DNA"/>
</dbReference>
<sequence>MENLPQEILIKIFDDLKINDLLSLTLVCKDFNDIISNTKQLVEKLVLRFTAQAKNHKLEATRKYTKISMRYSYCQNLLQFLEKQGEYITNIRFMFIKMELWTLKAILNFCRNLKNLTFLNFQVDITSSGVCEPLPKLKLDYLCLNCDRRVLKLLMKSSVKSLMTYSVYSDELELKLLIQFLKNQKYLEKLEFSSFRQDTRLFESDKLNEVDFRLKEFNLQSFLSFPMANFEKFLKNHSESLERVLLKQFHLPSRSHAQLHYEISELFREMKNLKKLELRAFHISDIKTFHYVEELILEEYSNIDSKIHTKFPNLKTLRLFSPLSVHESFLDFSISSIEKLEINYAKNITWIFIILNIKDTNLKYLKIRDSVMCDDTRKAIENLCNNSKNIKLEIIQTEKSNDDEIDFKFQKENSSSESSNETEEDEGEEEIEDEEESDDDELTDGTEDDELEFIFNEDVSREIENLENFLKRRRME</sequence>
<evidence type="ECO:0000313" key="4">
    <source>
        <dbReference type="Proteomes" id="UP001107558"/>
    </source>
</evidence>
<reference evidence="3" key="1">
    <citation type="submission" date="2021-03" db="EMBL/GenBank/DDBJ databases">
        <title>Chromosome level genome of the anhydrobiotic midge Polypedilum vanderplanki.</title>
        <authorList>
            <person name="Yoshida Y."/>
            <person name="Kikawada T."/>
            <person name="Gusev O."/>
        </authorList>
    </citation>
    <scope>NUCLEOTIDE SEQUENCE</scope>
    <source>
        <strain evidence="3">NIAS01</strain>
        <tissue evidence="3">Whole body or cell culture</tissue>
    </source>
</reference>
<gene>
    <name evidence="3" type="ORF">PVAND_014488</name>
</gene>
<dbReference type="OrthoDB" id="7760717at2759"/>
<dbReference type="InterPro" id="IPR001810">
    <property type="entry name" value="F-box_dom"/>
</dbReference>
<dbReference type="Pfam" id="PF12937">
    <property type="entry name" value="F-box-like"/>
    <property type="match status" value="1"/>
</dbReference>
<accession>A0A9J6B9U5</accession>
<proteinExistence type="predicted"/>
<evidence type="ECO:0000259" key="2">
    <source>
        <dbReference type="PROSITE" id="PS50181"/>
    </source>
</evidence>
<comment type="caution">
    <text evidence="3">The sequence shown here is derived from an EMBL/GenBank/DDBJ whole genome shotgun (WGS) entry which is preliminary data.</text>
</comment>
<organism evidence="3 4">
    <name type="scientific">Polypedilum vanderplanki</name>
    <name type="common">Sleeping chironomid midge</name>
    <dbReference type="NCBI Taxonomy" id="319348"/>
    <lineage>
        <taxon>Eukaryota</taxon>
        <taxon>Metazoa</taxon>
        <taxon>Ecdysozoa</taxon>
        <taxon>Arthropoda</taxon>
        <taxon>Hexapoda</taxon>
        <taxon>Insecta</taxon>
        <taxon>Pterygota</taxon>
        <taxon>Neoptera</taxon>
        <taxon>Endopterygota</taxon>
        <taxon>Diptera</taxon>
        <taxon>Nematocera</taxon>
        <taxon>Chironomoidea</taxon>
        <taxon>Chironomidae</taxon>
        <taxon>Chironominae</taxon>
        <taxon>Polypedilum</taxon>
        <taxon>Polypedilum</taxon>
    </lineage>
</organism>
<dbReference type="SUPFAM" id="SSF81383">
    <property type="entry name" value="F-box domain"/>
    <property type="match status" value="1"/>
</dbReference>
<evidence type="ECO:0000256" key="1">
    <source>
        <dbReference type="SAM" id="MobiDB-lite"/>
    </source>
</evidence>
<dbReference type="SUPFAM" id="SSF52047">
    <property type="entry name" value="RNI-like"/>
    <property type="match status" value="1"/>
</dbReference>
<dbReference type="Gene3D" id="3.80.10.10">
    <property type="entry name" value="Ribonuclease Inhibitor"/>
    <property type="match status" value="1"/>
</dbReference>
<feature type="compositionally biased region" description="Acidic residues" evidence="1">
    <location>
        <begin position="420"/>
        <end position="452"/>
    </location>
</feature>
<dbReference type="SMART" id="SM00256">
    <property type="entry name" value="FBOX"/>
    <property type="match status" value="1"/>
</dbReference>
<protein>
    <recommendedName>
        <fullName evidence="2">F-box domain-containing protein</fullName>
    </recommendedName>
</protein>
<dbReference type="InterPro" id="IPR036047">
    <property type="entry name" value="F-box-like_dom_sf"/>
</dbReference>
<feature type="domain" description="F-box" evidence="2">
    <location>
        <begin position="1"/>
        <end position="45"/>
    </location>
</feature>
<dbReference type="InterPro" id="IPR032675">
    <property type="entry name" value="LRR_dom_sf"/>
</dbReference>
<name>A0A9J6B9U5_POLVA</name>
<feature type="region of interest" description="Disordered" evidence="1">
    <location>
        <begin position="409"/>
        <end position="456"/>
    </location>
</feature>
<keyword evidence="4" id="KW-1185">Reference proteome</keyword>
<dbReference type="CDD" id="cd09917">
    <property type="entry name" value="F-box_SF"/>
    <property type="match status" value="1"/>
</dbReference>
<evidence type="ECO:0000313" key="3">
    <source>
        <dbReference type="EMBL" id="KAG5666461.1"/>
    </source>
</evidence>
<dbReference type="Proteomes" id="UP001107558">
    <property type="component" value="Chromosome 4"/>
</dbReference>
<dbReference type="PROSITE" id="PS50181">
    <property type="entry name" value="FBOX"/>
    <property type="match status" value="1"/>
</dbReference>
<dbReference type="AlphaFoldDB" id="A0A9J6B9U5"/>